<sequence>MAAGLTAELRALCNRHIAYARFAALYRRRAGREHGMTLAIIGVPPAAAYQLFALKRWRPER</sequence>
<name>A0A238H5U2_9BURK</name>
<dbReference type="Proteomes" id="UP000198460">
    <property type="component" value="Unassembled WGS sequence"/>
</dbReference>
<organism evidence="1 2">
    <name type="scientific">Burkholderia singularis</name>
    <dbReference type="NCBI Taxonomy" id="1503053"/>
    <lineage>
        <taxon>Bacteria</taxon>
        <taxon>Pseudomonadati</taxon>
        <taxon>Pseudomonadota</taxon>
        <taxon>Betaproteobacteria</taxon>
        <taxon>Burkholderiales</taxon>
        <taxon>Burkholderiaceae</taxon>
        <taxon>Burkholderia</taxon>
        <taxon>pseudomallei group</taxon>
    </lineage>
</organism>
<evidence type="ECO:0000313" key="2">
    <source>
        <dbReference type="Proteomes" id="UP000198460"/>
    </source>
</evidence>
<dbReference type="AlphaFoldDB" id="A0A238H5U2"/>
<reference evidence="1 2" key="1">
    <citation type="submission" date="2017-04" db="EMBL/GenBank/DDBJ databases">
        <authorList>
            <person name="Afonso C.L."/>
            <person name="Miller P.J."/>
            <person name="Scott M.A."/>
            <person name="Spackman E."/>
            <person name="Goraichik I."/>
            <person name="Dimitrov K.M."/>
            <person name="Suarez D.L."/>
            <person name="Swayne D.E."/>
        </authorList>
    </citation>
    <scope>NUCLEOTIDE SEQUENCE [LARGE SCALE GENOMIC DNA]</scope>
    <source>
        <strain evidence="1">LMG 28154</strain>
    </source>
</reference>
<accession>A0A238H5U2</accession>
<gene>
    <name evidence="1" type="ORF">BSIN_3747</name>
</gene>
<dbReference type="EMBL" id="FXAN01000058">
    <property type="protein sequence ID" value="SMG00614.1"/>
    <property type="molecule type" value="Genomic_DNA"/>
</dbReference>
<evidence type="ECO:0000313" key="1">
    <source>
        <dbReference type="EMBL" id="SMG00614.1"/>
    </source>
</evidence>
<protein>
    <submittedName>
        <fullName evidence="1">Uncharacterized protein</fullName>
    </submittedName>
</protein>
<proteinExistence type="predicted"/>